<keyword evidence="2" id="KW-1185">Reference proteome</keyword>
<sequence length="59" mass="6476">MKLGTLVGINESSMSEVSPTLPATSLRFKRTSKWNVNMTSYNDGTNVIRRVSVSCTNVP</sequence>
<dbReference type="Proteomes" id="UP000828390">
    <property type="component" value="Unassembled WGS sequence"/>
</dbReference>
<proteinExistence type="predicted"/>
<evidence type="ECO:0000313" key="1">
    <source>
        <dbReference type="EMBL" id="KAH3715912.1"/>
    </source>
</evidence>
<reference evidence="1" key="1">
    <citation type="journal article" date="2019" name="bioRxiv">
        <title>The Genome of the Zebra Mussel, Dreissena polymorpha: A Resource for Invasive Species Research.</title>
        <authorList>
            <person name="McCartney M.A."/>
            <person name="Auch B."/>
            <person name="Kono T."/>
            <person name="Mallez S."/>
            <person name="Zhang Y."/>
            <person name="Obille A."/>
            <person name="Becker A."/>
            <person name="Abrahante J.E."/>
            <person name="Garbe J."/>
            <person name="Badalamenti J.P."/>
            <person name="Herman A."/>
            <person name="Mangelson H."/>
            <person name="Liachko I."/>
            <person name="Sullivan S."/>
            <person name="Sone E.D."/>
            <person name="Koren S."/>
            <person name="Silverstein K.A.T."/>
            <person name="Beckman K.B."/>
            <person name="Gohl D.M."/>
        </authorList>
    </citation>
    <scope>NUCLEOTIDE SEQUENCE</scope>
    <source>
        <strain evidence="1">Duluth1</strain>
        <tissue evidence="1">Whole animal</tissue>
    </source>
</reference>
<dbReference type="EMBL" id="JAIWYP010000013">
    <property type="protein sequence ID" value="KAH3715912.1"/>
    <property type="molecule type" value="Genomic_DNA"/>
</dbReference>
<organism evidence="1 2">
    <name type="scientific">Dreissena polymorpha</name>
    <name type="common">Zebra mussel</name>
    <name type="synonym">Mytilus polymorpha</name>
    <dbReference type="NCBI Taxonomy" id="45954"/>
    <lineage>
        <taxon>Eukaryota</taxon>
        <taxon>Metazoa</taxon>
        <taxon>Spiralia</taxon>
        <taxon>Lophotrochozoa</taxon>
        <taxon>Mollusca</taxon>
        <taxon>Bivalvia</taxon>
        <taxon>Autobranchia</taxon>
        <taxon>Heteroconchia</taxon>
        <taxon>Euheterodonta</taxon>
        <taxon>Imparidentia</taxon>
        <taxon>Neoheterodontei</taxon>
        <taxon>Myida</taxon>
        <taxon>Dreissenoidea</taxon>
        <taxon>Dreissenidae</taxon>
        <taxon>Dreissena</taxon>
    </lineage>
</organism>
<reference evidence="1" key="2">
    <citation type="submission" date="2020-11" db="EMBL/GenBank/DDBJ databases">
        <authorList>
            <person name="McCartney M.A."/>
            <person name="Auch B."/>
            <person name="Kono T."/>
            <person name="Mallez S."/>
            <person name="Becker A."/>
            <person name="Gohl D.M."/>
            <person name="Silverstein K.A.T."/>
            <person name="Koren S."/>
            <person name="Bechman K.B."/>
            <person name="Herman A."/>
            <person name="Abrahante J.E."/>
            <person name="Garbe J."/>
        </authorList>
    </citation>
    <scope>NUCLEOTIDE SEQUENCE</scope>
    <source>
        <strain evidence="1">Duluth1</strain>
        <tissue evidence="1">Whole animal</tissue>
    </source>
</reference>
<gene>
    <name evidence="1" type="ORF">DPMN_058628</name>
</gene>
<evidence type="ECO:0000313" key="2">
    <source>
        <dbReference type="Proteomes" id="UP000828390"/>
    </source>
</evidence>
<name>A0A9D4C2G1_DREPO</name>
<dbReference type="AlphaFoldDB" id="A0A9D4C2G1"/>
<protein>
    <submittedName>
        <fullName evidence="1">Uncharacterized protein</fullName>
    </submittedName>
</protein>
<accession>A0A9D4C2G1</accession>
<comment type="caution">
    <text evidence="1">The sequence shown here is derived from an EMBL/GenBank/DDBJ whole genome shotgun (WGS) entry which is preliminary data.</text>
</comment>